<name>A0A7X5AQ92_9GAMM</name>
<dbReference type="RefSeq" id="WP_161442197.1">
    <property type="nucleotide sequence ID" value="NZ_WXWW01000020.1"/>
</dbReference>
<gene>
    <name evidence="1" type="ORF">CAG72_01000</name>
</gene>
<evidence type="ECO:0000313" key="1">
    <source>
        <dbReference type="EMBL" id="NAW63784.1"/>
    </source>
</evidence>
<evidence type="ECO:0000313" key="2">
    <source>
        <dbReference type="Proteomes" id="UP000465712"/>
    </source>
</evidence>
<sequence length="50" mass="5739">MTHDTKRYLLIVIGLALKFKLPEQEKCLKKETLTILKVRAAKLLSKISDV</sequence>
<dbReference type="EMBL" id="WXWW01000020">
    <property type="protein sequence ID" value="NAW63784.1"/>
    <property type="molecule type" value="Genomic_DNA"/>
</dbReference>
<organism evidence="1 2">
    <name type="scientific">Photobacterium halotolerans</name>
    <dbReference type="NCBI Taxonomy" id="265726"/>
    <lineage>
        <taxon>Bacteria</taxon>
        <taxon>Pseudomonadati</taxon>
        <taxon>Pseudomonadota</taxon>
        <taxon>Gammaproteobacteria</taxon>
        <taxon>Vibrionales</taxon>
        <taxon>Vibrionaceae</taxon>
        <taxon>Photobacterium</taxon>
    </lineage>
</organism>
<dbReference type="AlphaFoldDB" id="A0A7X5AQ92"/>
<comment type="caution">
    <text evidence="1">The sequence shown here is derived from an EMBL/GenBank/DDBJ whole genome shotgun (WGS) entry which is preliminary data.</text>
</comment>
<accession>A0A7X5AQ92</accession>
<proteinExistence type="predicted"/>
<reference evidence="1 2" key="1">
    <citation type="submission" date="2017-05" db="EMBL/GenBank/DDBJ databases">
        <title>High clonality and local adaptation shapes Vibrionaceae linages within an endangered oasis.</title>
        <authorList>
            <person name="Vazquez-Rosas-Landa M."/>
        </authorList>
    </citation>
    <scope>NUCLEOTIDE SEQUENCE [LARGE SCALE GENOMIC DNA]</scope>
    <source>
        <strain evidence="1 2">P46_P4S1P180</strain>
    </source>
</reference>
<protein>
    <submittedName>
        <fullName evidence="1">Uncharacterized protein</fullName>
    </submittedName>
</protein>
<dbReference type="Proteomes" id="UP000465712">
    <property type="component" value="Unassembled WGS sequence"/>
</dbReference>